<organism evidence="2 3">
    <name type="scientific">Synaphobranchus kaupii</name>
    <name type="common">Kaup's arrowtooth eel</name>
    <dbReference type="NCBI Taxonomy" id="118154"/>
    <lineage>
        <taxon>Eukaryota</taxon>
        <taxon>Metazoa</taxon>
        <taxon>Chordata</taxon>
        <taxon>Craniata</taxon>
        <taxon>Vertebrata</taxon>
        <taxon>Euteleostomi</taxon>
        <taxon>Actinopterygii</taxon>
        <taxon>Neopterygii</taxon>
        <taxon>Teleostei</taxon>
        <taxon>Anguilliformes</taxon>
        <taxon>Synaphobranchidae</taxon>
        <taxon>Synaphobranchus</taxon>
    </lineage>
</organism>
<name>A0A9Q1GC54_SYNKA</name>
<evidence type="ECO:0000256" key="1">
    <source>
        <dbReference type="SAM" id="MobiDB-lite"/>
    </source>
</evidence>
<evidence type="ECO:0000313" key="2">
    <source>
        <dbReference type="EMBL" id="KAJ8380845.1"/>
    </source>
</evidence>
<protein>
    <submittedName>
        <fullName evidence="2">Uncharacterized protein</fullName>
    </submittedName>
</protein>
<dbReference type="Proteomes" id="UP001152622">
    <property type="component" value="Chromosome 1"/>
</dbReference>
<dbReference type="AlphaFoldDB" id="A0A9Q1GC54"/>
<accession>A0A9Q1GC54</accession>
<feature type="non-terminal residue" evidence="2">
    <location>
        <position position="1"/>
    </location>
</feature>
<feature type="region of interest" description="Disordered" evidence="1">
    <location>
        <begin position="55"/>
        <end position="74"/>
    </location>
</feature>
<reference evidence="2" key="1">
    <citation type="journal article" date="2023" name="Science">
        <title>Genome structures resolve the early diversification of teleost fishes.</title>
        <authorList>
            <person name="Parey E."/>
            <person name="Louis A."/>
            <person name="Montfort J."/>
            <person name="Bouchez O."/>
            <person name="Roques C."/>
            <person name="Iampietro C."/>
            <person name="Lluch J."/>
            <person name="Castinel A."/>
            <person name="Donnadieu C."/>
            <person name="Desvignes T."/>
            <person name="Floi Bucao C."/>
            <person name="Jouanno E."/>
            <person name="Wen M."/>
            <person name="Mejri S."/>
            <person name="Dirks R."/>
            <person name="Jansen H."/>
            <person name="Henkel C."/>
            <person name="Chen W.J."/>
            <person name="Zahm M."/>
            <person name="Cabau C."/>
            <person name="Klopp C."/>
            <person name="Thompson A.W."/>
            <person name="Robinson-Rechavi M."/>
            <person name="Braasch I."/>
            <person name="Lecointre G."/>
            <person name="Bobe J."/>
            <person name="Postlethwait J.H."/>
            <person name="Berthelot C."/>
            <person name="Roest Crollius H."/>
            <person name="Guiguen Y."/>
        </authorList>
    </citation>
    <scope>NUCLEOTIDE SEQUENCE</scope>
    <source>
        <strain evidence="2">WJC10195</strain>
    </source>
</reference>
<comment type="caution">
    <text evidence="2">The sequence shown here is derived from an EMBL/GenBank/DDBJ whole genome shotgun (WGS) entry which is preliminary data.</text>
</comment>
<dbReference type="EMBL" id="JAINUF010000001">
    <property type="protein sequence ID" value="KAJ8380845.1"/>
    <property type="molecule type" value="Genomic_DNA"/>
</dbReference>
<feature type="compositionally biased region" description="Pro residues" evidence="1">
    <location>
        <begin position="56"/>
        <end position="74"/>
    </location>
</feature>
<gene>
    <name evidence="2" type="ORF">SKAU_G00016230</name>
</gene>
<keyword evidence="3" id="KW-1185">Reference proteome</keyword>
<proteinExistence type="predicted"/>
<evidence type="ECO:0000313" key="3">
    <source>
        <dbReference type="Proteomes" id="UP001152622"/>
    </source>
</evidence>
<sequence length="74" mass="7857">MSEDTQNLMAVLERERPSLQTITSAIPVTSVGKSTSTTVASRSIAIFTPSMVFTSPLPPPPPPPPPPNHTHPPD</sequence>